<name>A0ABX3P6M8_9BACT</name>
<reference evidence="2 3" key="1">
    <citation type="submission" date="2016-04" db="EMBL/GenBank/DDBJ databases">
        <authorList>
            <person name="Chen L."/>
            <person name="Zhuang W."/>
            <person name="Wang G."/>
        </authorList>
    </citation>
    <scope>NUCLEOTIDE SEQUENCE [LARGE SCALE GENOMIC DNA]</scope>
    <source>
        <strain evidence="3">GR20</strain>
    </source>
</reference>
<proteinExistence type="predicted"/>
<gene>
    <name evidence="2" type="ORF">A4D02_04820</name>
</gene>
<evidence type="ECO:0000256" key="1">
    <source>
        <dbReference type="SAM" id="Phobius"/>
    </source>
</evidence>
<comment type="caution">
    <text evidence="2">The sequence shown here is derived from an EMBL/GenBank/DDBJ whole genome shotgun (WGS) entry which is preliminary data.</text>
</comment>
<evidence type="ECO:0000313" key="2">
    <source>
        <dbReference type="EMBL" id="OQP55629.1"/>
    </source>
</evidence>
<evidence type="ECO:0000313" key="3">
    <source>
        <dbReference type="Proteomes" id="UP000192277"/>
    </source>
</evidence>
<keyword evidence="1" id="KW-1133">Transmembrane helix</keyword>
<dbReference type="Proteomes" id="UP000192277">
    <property type="component" value="Unassembled WGS sequence"/>
</dbReference>
<protein>
    <submittedName>
        <fullName evidence="2">Uncharacterized protein</fullName>
    </submittedName>
</protein>
<accession>A0ABX3P6M8</accession>
<keyword evidence="3" id="KW-1185">Reference proteome</keyword>
<keyword evidence="1" id="KW-0472">Membrane</keyword>
<dbReference type="EMBL" id="LWBO01000001">
    <property type="protein sequence ID" value="OQP55629.1"/>
    <property type="molecule type" value="Genomic_DNA"/>
</dbReference>
<feature type="transmembrane region" description="Helical" evidence="1">
    <location>
        <begin position="20"/>
        <end position="45"/>
    </location>
</feature>
<sequence>MELLPVSFFRGSIMILIIKYPQFASIFAFVLKYVTIILMFLGLFVQTFNKLFIVLDLQLNGSYIAKNLCENRNKPQMHCNGKCHRMKVMKQEQKKDQDNPERKAENKFEIFFANCLQTKLIPAINNTTISYPHIKEVTYAGFPVAAFHPPQV</sequence>
<organism evidence="2 3">
    <name type="scientific">Niastella koreensis</name>
    <dbReference type="NCBI Taxonomy" id="354356"/>
    <lineage>
        <taxon>Bacteria</taxon>
        <taxon>Pseudomonadati</taxon>
        <taxon>Bacteroidota</taxon>
        <taxon>Chitinophagia</taxon>
        <taxon>Chitinophagales</taxon>
        <taxon>Chitinophagaceae</taxon>
        <taxon>Niastella</taxon>
    </lineage>
</organism>
<keyword evidence="1" id="KW-0812">Transmembrane</keyword>